<evidence type="ECO:0000256" key="7">
    <source>
        <dbReference type="ARBA" id="ARBA00023180"/>
    </source>
</evidence>
<dbReference type="Proteomes" id="UP001155660">
    <property type="component" value="Chromosome B20"/>
</dbReference>
<evidence type="ECO:0000256" key="3">
    <source>
        <dbReference type="ARBA" id="ARBA00022692"/>
    </source>
</evidence>
<evidence type="ECO:0000256" key="6">
    <source>
        <dbReference type="ARBA" id="ARBA00023157"/>
    </source>
</evidence>
<proteinExistence type="inferred from homology"/>
<feature type="transmembrane region" description="Helical" evidence="8">
    <location>
        <begin position="708"/>
        <end position="729"/>
    </location>
</feature>
<protein>
    <submittedName>
        <fullName evidence="13 14">Adhesion G protein-coupled receptor F5-like</fullName>
    </submittedName>
</protein>
<evidence type="ECO:0000256" key="1">
    <source>
        <dbReference type="ARBA" id="ARBA00004141"/>
    </source>
</evidence>
<dbReference type="GO" id="GO:0016020">
    <property type="term" value="C:membrane"/>
    <property type="evidence" value="ECO:0007669"/>
    <property type="project" value="UniProtKB-SubCell"/>
</dbReference>
<dbReference type="GO" id="GO:0007189">
    <property type="term" value="P:adenylate cyclase-activating G protein-coupled receptor signaling pathway"/>
    <property type="evidence" value="ECO:0007669"/>
    <property type="project" value="TreeGrafter"/>
</dbReference>
<keyword evidence="3 8" id="KW-0812">Transmembrane</keyword>
<organism evidence="14">
    <name type="scientific">Cyprinus carpio</name>
    <name type="common">Common carp</name>
    <dbReference type="NCBI Taxonomy" id="7962"/>
    <lineage>
        <taxon>Eukaryota</taxon>
        <taxon>Metazoa</taxon>
        <taxon>Chordata</taxon>
        <taxon>Craniata</taxon>
        <taxon>Vertebrata</taxon>
        <taxon>Euteleostomi</taxon>
        <taxon>Actinopterygii</taxon>
        <taxon>Neopterygii</taxon>
        <taxon>Teleostei</taxon>
        <taxon>Ostariophysi</taxon>
        <taxon>Cypriniformes</taxon>
        <taxon>Cyprinidae</taxon>
        <taxon>Cyprininae</taxon>
        <taxon>Cyprinus</taxon>
    </lineage>
</organism>
<dbReference type="InterPro" id="IPR000832">
    <property type="entry name" value="GPCR_2_secretin-like"/>
</dbReference>
<dbReference type="GeneID" id="109113000"/>
<reference evidence="13 14" key="1">
    <citation type="submission" date="2025-04" db="UniProtKB">
        <authorList>
            <consortium name="RefSeq"/>
        </authorList>
    </citation>
    <scope>IDENTIFICATION</scope>
    <source>
        <tissue evidence="13 14">Muscle</tissue>
    </source>
</reference>
<name>A0A9Q9XKB3_CYPCA</name>
<evidence type="ECO:0000313" key="13">
    <source>
        <dbReference type="RefSeq" id="XP_042603184.1"/>
    </source>
</evidence>
<keyword evidence="5 8" id="KW-0472">Membrane</keyword>
<feature type="transmembrane region" description="Helical" evidence="8">
    <location>
        <begin position="871"/>
        <end position="895"/>
    </location>
</feature>
<dbReference type="PROSITE" id="PS50261">
    <property type="entry name" value="G_PROTEIN_RECEP_F2_4"/>
    <property type="match status" value="1"/>
</dbReference>
<dbReference type="RefSeq" id="XP_042603185.1">
    <property type="nucleotide sequence ID" value="XM_042747251.1"/>
</dbReference>
<dbReference type="CDD" id="cd15932">
    <property type="entry name" value="7tmB2_GPR116-like_Adhesion_VI"/>
    <property type="match status" value="1"/>
</dbReference>
<dbReference type="SMR" id="A0A9Q9XKB3"/>
<dbReference type="InterPro" id="IPR007110">
    <property type="entry name" value="Ig-like_dom"/>
</dbReference>
<dbReference type="PROSITE" id="PS50835">
    <property type="entry name" value="IG_LIKE"/>
    <property type="match status" value="2"/>
</dbReference>
<evidence type="ECO:0000256" key="8">
    <source>
        <dbReference type="SAM" id="Phobius"/>
    </source>
</evidence>
<evidence type="ECO:0000256" key="2">
    <source>
        <dbReference type="ARBA" id="ARBA00007343"/>
    </source>
</evidence>
<dbReference type="InterPro" id="IPR000203">
    <property type="entry name" value="GPS"/>
</dbReference>
<keyword evidence="4 8" id="KW-1133">Transmembrane helix</keyword>
<gene>
    <name evidence="13 14" type="primary">LOC109113000</name>
</gene>
<keyword evidence="7" id="KW-0325">Glycoprotein</keyword>
<evidence type="ECO:0000259" key="9">
    <source>
        <dbReference type="PROSITE" id="PS50024"/>
    </source>
</evidence>
<feature type="domain" description="Ig-like" evidence="12">
    <location>
        <begin position="163"/>
        <end position="234"/>
    </location>
</feature>
<dbReference type="RefSeq" id="XP_042603184.1">
    <property type="nucleotide sequence ID" value="XM_042747250.1"/>
</dbReference>
<feature type="transmembrane region" description="Helical" evidence="8">
    <location>
        <begin position="901"/>
        <end position="923"/>
    </location>
</feature>
<feature type="transmembrane region" description="Helical" evidence="8">
    <location>
        <begin position="749"/>
        <end position="770"/>
    </location>
</feature>
<dbReference type="InterPro" id="IPR000082">
    <property type="entry name" value="SEA_dom"/>
</dbReference>
<dbReference type="GO" id="GO:0007166">
    <property type="term" value="P:cell surface receptor signaling pathway"/>
    <property type="evidence" value="ECO:0007669"/>
    <property type="project" value="InterPro"/>
</dbReference>
<comment type="similarity">
    <text evidence="2">Belongs to the G-protein coupled receptor 2 family. Adhesion G-protein coupled receptor (ADGR) subfamily.</text>
</comment>
<dbReference type="Pfam" id="PF01825">
    <property type="entry name" value="GPS"/>
    <property type="match status" value="1"/>
</dbReference>
<dbReference type="InterPro" id="IPR017981">
    <property type="entry name" value="GPCR_2-like_7TM"/>
</dbReference>
<dbReference type="InterPro" id="IPR057244">
    <property type="entry name" value="GAIN_B"/>
</dbReference>
<evidence type="ECO:0000259" key="12">
    <source>
        <dbReference type="PROSITE" id="PS50835"/>
    </source>
</evidence>
<feature type="domain" description="Ig-like" evidence="12">
    <location>
        <begin position="239"/>
        <end position="335"/>
    </location>
</feature>
<dbReference type="GO" id="GO:0004930">
    <property type="term" value="F:G protein-coupled receptor activity"/>
    <property type="evidence" value="ECO:0007669"/>
    <property type="project" value="InterPro"/>
</dbReference>
<comment type="subcellular location">
    <subcellularLocation>
        <location evidence="1">Membrane</location>
        <topology evidence="1">Multi-pass membrane protein</topology>
    </subcellularLocation>
</comment>
<feature type="transmembrane region" description="Helical" evidence="8">
    <location>
        <begin position="782"/>
        <end position="806"/>
    </location>
</feature>
<dbReference type="PANTHER" id="PTHR45813">
    <property type="entry name" value="IG-LIKE DOMAIN-CONTAINING PROTEIN"/>
    <property type="match status" value="1"/>
</dbReference>
<dbReference type="Pfam" id="PF00002">
    <property type="entry name" value="7tm_2"/>
    <property type="match status" value="1"/>
</dbReference>
<sequence>MAGQDTGQILNYCIGIIMVVLLTHENIVETLDSPETSVDLQFSNINVHLHHRRPRSMVLQMSMRIDDVFDTNLNNPDNEKFKLYASKIELAIEESYKYVSAYIKDSVRVTGFRPGSIIADYQIESTASSPNSPGFAEANTQVISALRDQGITVAQNAFAQSEPKTLSTAKNWYPEQNMVLKCIRPESVVSTMRWTVNDQDPTLNKVKYVISDDNSTLTVNNINERDNGRYACIIDRTIPYVQWQDIVIEPLPNIIVGENVRTFQCVTQTVSLKCCEEMYSVEWTQTTSDDEVISEDKCITLRHTIKSGDCGSKTFRCRLKNPVLQGFTYSSKNVIVNKVNEVFSCKDGTLGDGKEGDTLTGPCEKGKEGTIKYRCISGKWETDESHCVLQVIKDLEKDVAVLVVQDIPVFVAQLSTATENNTQAITQSSANVQTIVEILVKVADLSQNIIINKPVMENFLKTVDILVSTSSIETWKILNNNSRTDYTSTALLSAIENISSRLTNANFRIFIETSVELNRTVTNSTFYSGISSLPNSTTEIQIPEIPVNTPITVIVFTTLDSILPTRDTGSCGSSKSDVRINGDVVVVKVDKTINYITFAFDITNQSLGNPQCVFWNFDLDAWDSTGCEAKPYISEGIETGKITCECSHTTSFSILMSPISIYHIALAYITNIGVAISVANLILCLIIETIVWKSITRNDTSYMRHVSIVNIAVSLLIANICFIIGAAIAEQEQPTSVDHCSPAVFFMHFFYLALFFWMLMSALLLFYRTVMVLSQMSRAKMMAIAFIVGYGAPLLIAVITVASTAGQENYISKRNACWLNWYESKALLAFVIPALTIVAINLVVLIVVLYKILWRGVGAATQPDEKHALVVIARCVAILTPIFCLTWGFGIGTMVSQELGIHVVFALLNSLQGFFILVFGTLLDSKIREALAGKLSLRNLTSSNRTRITNAPSSSSGQDFFLRRRNECNLSTTASIFTTASSNSSYSSDTFMNA</sequence>
<feature type="transmembrane region" description="Helical" evidence="8">
    <location>
        <begin position="826"/>
        <end position="850"/>
    </location>
</feature>
<feature type="domain" description="GAIN-B" evidence="10">
    <location>
        <begin position="507"/>
        <end position="662"/>
    </location>
</feature>
<feature type="domain" description="SEA" evidence="9">
    <location>
        <begin position="55"/>
        <end position="172"/>
    </location>
</feature>
<accession>A0A9Q9XKB3</accession>
<dbReference type="PROSITE" id="PS50221">
    <property type="entry name" value="GAIN_B"/>
    <property type="match status" value="1"/>
</dbReference>
<dbReference type="InterPro" id="IPR051587">
    <property type="entry name" value="Adhesion_GPCR"/>
</dbReference>
<evidence type="ECO:0000259" key="11">
    <source>
        <dbReference type="PROSITE" id="PS50261"/>
    </source>
</evidence>
<dbReference type="PROSITE" id="PS50024">
    <property type="entry name" value="SEA"/>
    <property type="match status" value="1"/>
</dbReference>
<keyword evidence="6" id="KW-1015">Disulfide bond</keyword>
<dbReference type="FunFam" id="1.20.1070.10:FF:000058">
    <property type="entry name" value="Adhesion G protein-coupled receptor F5"/>
    <property type="match status" value="1"/>
</dbReference>
<evidence type="ECO:0000256" key="4">
    <source>
        <dbReference type="ARBA" id="ARBA00022989"/>
    </source>
</evidence>
<dbReference type="OrthoDB" id="10040049at2759"/>
<evidence type="ECO:0000259" key="10">
    <source>
        <dbReference type="PROSITE" id="PS50221"/>
    </source>
</evidence>
<evidence type="ECO:0000256" key="5">
    <source>
        <dbReference type="ARBA" id="ARBA00023136"/>
    </source>
</evidence>
<evidence type="ECO:0000313" key="14">
    <source>
        <dbReference type="RefSeq" id="XP_042603185.1"/>
    </source>
</evidence>
<dbReference type="KEGG" id="ccar:109113000"/>
<feature type="domain" description="G-protein coupled receptors family 2 profile 2" evidence="11">
    <location>
        <begin position="666"/>
        <end position="924"/>
    </location>
</feature>
<dbReference type="SMART" id="SM00303">
    <property type="entry name" value="GPS"/>
    <property type="match status" value="1"/>
</dbReference>
<dbReference type="AlphaFoldDB" id="A0A9Q9XKB3"/>
<feature type="transmembrane region" description="Helical" evidence="8">
    <location>
        <begin position="661"/>
        <end position="687"/>
    </location>
</feature>
<dbReference type="PANTHER" id="PTHR45813:SF4">
    <property type="entry name" value="ADHESION G PROTEIN-COUPLED RECEPTOR F5"/>
    <property type="match status" value="1"/>
</dbReference>